<comment type="caution">
    <text evidence="1">The sequence shown here is derived from an EMBL/GenBank/DDBJ whole genome shotgun (WGS) entry which is preliminary data.</text>
</comment>
<keyword evidence="2" id="KW-1185">Reference proteome</keyword>
<organism evidence="1 2">
    <name type="scientific">Crotalus adamanteus</name>
    <name type="common">Eastern diamondback rattlesnake</name>
    <dbReference type="NCBI Taxonomy" id="8729"/>
    <lineage>
        <taxon>Eukaryota</taxon>
        <taxon>Metazoa</taxon>
        <taxon>Chordata</taxon>
        <taxon>Craniata</taxon>
        <taxon>Vertebrata</taxon>
        <taxon>Euteleostomi</taxon>
        <taxon>Lepidosauria</taxon>
        <taxon>Squamata</taxon>
        <taxon>Bifurcata</taxon>
        <taxon>Unidentata</taxon>
        <taxon>Episquamata</taxon>
        <taxon>Toxicofera</taxon>
        <taxon>Serpentes</taxon>
        <taxon>Colubroidea</taxon>
        <taxon>Viperidae</taxon>
        <taxon>Crotalinae</taxon>
        <taxon>Crotalus</taxon>
    </lineage>
</organism>
<dbReference type="AlphaFoldDB" id="A0AAW1C4M9"/>
<evidence type="ECO:0000313" key="1">
    <source>
        <dbReference type="EMBL" id="KAK9409313.1"/>
    </source>
</evidence>
<evidence type="ECO:0000313" key="2">
    <source>
        <dbReference type="Proteomes" id="UP001474421"/>
    </source>
</evidence>
<gene>
    <name evidence="1" type="ORF">NXF25_000488</name>
</gene>
<name>A0AAW1C4M9_CROAD</name>
<reference evidence="1 2" key="1">
    <citation type="journal article" date="2024" name="Proc. Natl. Acad. Sci. U.S.A.">
        <title>The genetic regulatory architecture and epigenomic basis for age-related changes in rattlesnake venom.</title>
        <authorList>
            <person name="Hogan M.P."/>
            <person name="Holding M.L."/>
            <person name="Nystrom G.S."/>
            <person name="Colston T.J."/>
            <person name="Bartlett D.A."/>
            <person name="Mason A.J."/>
            <person name="Ellsworth S.A."/>
            <person name="Rautsaw R.M."/>
            <person name="Lawrence K.C."/>
            <person name="Strickland J.L."/>
            <person name="He B."/>
            <person name="Fraser P."/>
            <person name="Margres M.J."/>
            <person name="Gilbert D.M."/>
            <person name="Gibbs H.L."/>
            <person name="Parkinson C.L."/>
            <person name="Rokyta D.R."/>
        </authorList>
    </citation>
    <scope>NUCLEOTIDE SEQUENCE [LARGE SCALE GENOMIC DNA]</scope>
    <source>
        <strain evidence="1">DRR0105</strain>
    </source>
</reference>
<proteinExistence type="predicted"/>
<sequence>MLYQRVPLPRVPQWAIQNHLNSPANLHKPGQPPVHGITHQVLLLQLHLVCLLAHRLPTCLLVPHQQECILPSPPGHQFLFLLLVLLVLQVLHIHPLVLPHQGNIHHQACPSPRFQGHMGVPLNPVRPLLLLEHGDPCPLEGGEPQLGDSILHLVCHIHLQGHIPLPLRLQGLLLQCRGVLSPQDHGDLRLLPHFLHQQDPTQLQGCTRHLLILTKCHLRLLEHHPYLVALM</sequence>
<accession>A0AAW1C4M9</accession>
<dbReference type="EMBL" id="JAOTOJ010000001">
    <property type="protein sequence ID" value="KAK9409313.1"/>
    <property type="molecule type" value="Genomic_DNA"/>
</dbReference>
<protein>
    <submittedName>
        <fullName evidence="1">Uncharacterized protein</fullName>
    </submittedName>
</protein>
<dbReference type="Proteomes" id="UP001474421">
    <property type="component" value="Unassembled WGS sequence"/>
</dbReference>